<dbReference type="GO" id="GO:0004134">
    <property type="term" value="F:4-alpha-glucanotransferase activity"/>
    <property type="evidence" value="ECO:0007669"/>
    <property type="project" value="UniProtKB-EC"/>
</dbReference>
<evidence type="ECO:0000256" key="6">
    <source>
        <dbReference type="ARBA" id="ARBA00022679"/>
    </source>
</evidence>
<evidence type="ECO:0000256" key="1">
    <source>
        <dbReference type="ARBA" id="ARBA00000439"/>
    </source>
</evidence>
<organism evidence="10 11">
    <name type="scientific">Shewanella zhuhaiensis</name>
    <dbReference type="NCBI Taxonomy" id="2919576"/>
    <lineage>
        <taxon>Bacteria</taxon>
        <taxon>Pseudomonadati</taxon>
        <taxon>Pseudomonadota</taxon>
        <taxon>Gammaproteobacteria</taxon>
        <taxon>Alteromonadales</taxon>
        <taxon>Shewanellaceae</taxon>
        <taxon>Shewanella</taxon>
    </lineage>
</organism>
<dbReference type="SUPFAM" id="SSF51445">
    <property type="entry name" value="(Trans)glycosidases"/>
    <property type="match status" value="1"/>
</dbReference>
<reference evidence="10 11" key="1">
    <citation type="submission" date="2022-02" db="EMBL/GenBank/DDBJ databases">
        <title>The genome sequence of Shewanella sp. 3B26.</title>
        <authorList>
            <person name="Du J."/>
        </authorList>
    </citation>
    <scope>NUCLEOTIDE SEQUENCE [LARGE SCALE GENOMIC DNA]</scope>
    <source>
        <strain evidence="10 11">3B26</strain>
    </source>
</reference>
<gene>
    <name evidence="10" type="ORF">MJ923_14535</name>
</gene>
<keyword evidence="6 10" id="KW-0808">Transferase</keyword>
<evidence type="ECO:0000256" key="8">
    <source>
        <dbReference type="ARBA" id="ARBA00031423"/>
    </source>
</evidence>
<dbReference type="GO" id="GO:0005975">
    <property type="term" value="P:carbohydrate metabolic process"/>
    <property type="evidence" value="ECO:0007669"/>
    <property type="project" value="InterPro"/>
</dbReference>
<protein>
    <recommendedName>
        <fullName evidence="4">4-alpha-glucanotransferase</fullName>
        <ecNumber evidence="3">2.4.1.25</ecNumber>
    </recommendedName>
    <alternativeName>
        <fullName evidence="8">Amylomaltase</fullName>
    </alternativeName>
    <alternativeName>
        <fullName evidence="9">Disproportionating enzyme</fullName>
    </alternativeName>
</protein>
<dbReference type="Pfam" id="PF02446">
    <property type="entry name" value="Glyco_hydro_77"/>
    <property type="match status" value="1"/>
</dbReference>
<dbReference type="InterPro" id="IPR017853">
    <property type="entry name" value="GH"/>
</dbReference>
<evidence type="ECO:0000256" key="4">
    <source>
        <dbReference type="ARBA" id="ARBA00020295"/>
    </source>
</evidence>
<comment type="catalytic activity">
    <reaction evidence="1">
        <text>Transfers a segment of a (1-&gt;4)-alpha-D-glucan to a new position in an acceptor, which may be glucose or a (1-&gt;4)-alpha-D-glucan.</text>
        <dbReference type="EC" id="2.4.1.25"/>
    </reaction>
</comment>
<dbReference type="PANTHER" id="PTHR32438">
    <property type="entry name" value="4-ALPHA-GLUCANOTRANSFERASE DPE1, CHLOROPLASTIC/AMYLOPLASTIC"/>
    <property type="match status" value="1"/>
</dbReference>
<evidence type="ECO:0000313" key="11">
    <source>
        <dbReference type="Proteomes" id="UP001297581"/>
    </source>
</evidence>
<dbReference type="Gene3D" id="3.20.20.80">
    <property type="entry name" value="Glycosidases"/>
    <property type="match status" value="1"/>
</dbReference>
<dbReference type="EC" id="2.4.1.25" evidence="3"/>
<dbReference type="InterPro" id="IPR003385">
    <property type="entry name" value="Glyco_hydro_77"/>
</dbReference>
<comment type="caution">
    <text evidence="10">The sequence shown here is derived from an EMBL/GenBank/DDBJ whole genome shotgun (WGS) entry which is preliminary data.</text>
</comment>
<dbReference type="EMBL" id="JAKUDL010000005">
    <property type="protein sequence ID" value="MCH4295522.1"/>
    <property type="molecule type" value="Genomic_DNA"/>
</dbReference>
<evidence type="ECO:0000256" key="9">
    <source>
        <dbReference type="ARBA" id="ARBA00031501"/>
    </source>
</evidence>
<evidence type="ECO:0000256" key="3">
    <source>
        <dbReference type="ARBA" id="ARBA00012560"/>
    </source>
</evidence>
<keyword evidence="11" id="KW-1185">Reference proteome</keyword>
<evidence type="ECO:0000256" key="7">
    <source>
        <dbReference type="ARBA" id="ARBA00023277"/>
    </source>
</evidence>
<keyword evidence="5 10" id="KW-0328">Glycosyltransferase</keyword>
<dbReference type="Proteomes" id="UP001297581">
    <property type="component" value="Unassembled WGS sequence"/>
</dbReference>
<evidence type="ECO:0000256" key="5">
    <source>
        <dbReference type="ARBA" id="ARBA00022676"/>
    </source>
</evidence>
<accession>A0AAJ1F1F1</accession>
<sequence length="796" mass="88021">MALDKLFYLQGIGDRFIDCSGAERSFSHDERMALLCALMRRDSAPGEQDIAKRIEALDANPWLHVLPGLQHAFVDEPAIELQLPESAFAGMQLPVAQQHEFGSAAANPLHSQHLIELCIRLTGDENSGAKAPASYRLSLTLAQAKEVGDYLRPDGRYIRLRLPLPLELQIGEYQLTATLDWFSQHAFSGELLIVPRRGYLGVLDTSAPSKLSRPWGLGISLFYLRSQRQWGVGDFADLGKLIELGAESGCDFITLTPLHAPSLANTSLISPYSPWDRRFLNPLSIAIDWLPEYAGLSQQFKVGEWLRERLLLNQLAEIDYPKVALLKYRALARLFAAFEAMDELCGRVQRFEAFVKSRGQALENFCQSQLAEAKALGAVSEGVLWWADEALSVVLKTPRFFAWLQFVADEQLEQSQLRCRQVGMRLGLVRDLAVGALGQGSEVSARYQRCAAGPLLQEPAGEAAAAGSDELTAFCERLDIGAPPDPFSATGQNWGMPPFDPVALKQSAFQAFRRLCRENMRHCGALRIDHVMAMSRIWCWSPALGGDAAKQAHPEQDGGAGDTRLGCYLHFPADTLLAILTLESHLSRCVLIGEDLGTVPPGLREELKKLGIFGNDLIYFCREGERFIAPAKQRRAALLQLGNQDVPPFIAWWRGLDLQQLDAIGLGREGVLMQRRRDKEALAQALSDEGVLAANALKSDATASDDELAVFDALLNWCGRSRAELVGVSLWDLALETRPVNIPGTHNEYPNWRARLSQSLDNLWQSAGFRARLHAIRLGRRGELQPDTVATQGTDA</sequence>
<dbReference type="AlphaFoldDB" id="A0AAJ1F1F1"/>
<comment type="similarity">
    <text evidence="2">Belongs to the disproportionating enzyme family.</text>
</comment>
<name>A0AAJ1F1F1_9GAMM</name>
<proteinExistence type="inferred from homology"/>
<dbReference type="RefSeq" id="WP_240591715.1">
    <property type="nucleotide sequence ID" value="NZ_JAKUDL010000005.1"/>
</dbReference>
<keyword evidence="7" id="KW-0119">Carbohydrate metabolism</keyword>
<evidence type="ECO:0000313" key="10">
    <source>
        <dbReference type="EMBL" id="MCH4295522.1"/>
    </source>
</evidence>
<evidence type="ECO:0000256" key="2">
    <source>
        <dbReference type="ARBA" id="ARBA00005684"/>
    </source>
</evidence>
<dbReference type="PANTHER" id="PTHR32438:SF5">
    <property type="entry name" value="4-ALPHA-GLUCANOTRANSFERASE DPE1, CHLOROPLASTIC_AMYLOPLASTIC"/>
    <property type="match status" value="1"/>
</dbReference>